<dbReference type="InterPro" id="IPR005106">
    <property type="entry name" value="Asp/hSer_DH_NAD-bd"/>
</dbReference>
<dbReference type="InterPro" id="IPR018042">
    <property type="entry name" value="Aspartate_kinase_CS"/>
</dbReference>
<dbReference type="AlphaFoldDB" id="A0A4R2EW01"/>
<dbReference type="InterPro" id="IPR036393">
    <property type="entry name" value="AceGlu_kinase-like_sf"/>
</dbReference>
<dbReference type="CDD" id="cd04243">
    <property type="entry name" value="AAK_AK-HSDH-like"/>
    <property type="match status" value="1"/>
</dbReference>
<keyword evidence="17" id="KW-0521">NADP</keyword>
<dbReference type="UniPathway" id="UPA00051">
    <property type="reaction ID" value="UER00462"/>
</dbReference>
<dbReference type="InterPro" id="IPR019811">
    <property type="entry name" value="HDH_CS"/>
</dbReference>
<keyword evidence="22" id="KW-0486">Methionine biosynthesis</keyword>
<keyword evidence="10" id="KW-0028">Amino-acid biosynthesis</keyword>
<dbReference type="GO" id="GO:0050661">
    <property type="term" value="F:NADP binding"/>
    <property type="evidence" value="ECO:0007669"/>
    <property type="project" value="InterPro"/>
</dbReference>
<evidence type="ECO:0000313" key="29">
    <source>
        <dbReference type="EMBL" id="TCN72818.1"/>
    </source>
</evidence>
<dbReference type="SUPFAM" id="SSF55347">
    <property type="entry name" value="Glyceraldehyde-3-phosphate dehydrogenase-like, C-terminal domain"/>
    <property type="match status" value="1"/>
</dbReference>
<comment type="catalytic activity">
    <reaction evidence="27">
        <text>L-homoserine + NAD(+) = L-aspartate 4-semialdehyde + NADH + H(+)</text>
        <dbReference type="Rhea" id="RHEA:15757"/>
        <dbReference type="ChEBI" id="CHEBI:15378"/>
        <dbReference type="ChEBI" id="CHEBI:57476"/>
        <dbReference type="ChEBI" id="CHEBI:57540"/>
        <dbReference type="ChEBI" id="CHEBI:57945"/>
        <dbReference type="ChEBI" id="CHEBI:537519"/>
        <dbReference type="EC" id="1.1.1.3"/>
    </reaction>
    <physiologicalReaction direction="right-to-left" evidence="27">
        <dbReference type="Rhea" id="RHEA:15759"/>
    </physiologicalReaction>
</comment>
<evidence type="ECO:0000256" key="19">
    <source>
        <dbReference type="ARBA" id="ARBA00023027"/>
    </source>
</evidence>
<dbReference type="FunFam" id="3.30.360.10:FF:000006">
    <property type="entry name" value="Bifunctional aspartokinase/homoserine dehydrogenase"/>
    <property type="match status" value="1"/>
</dbReference>
<proteinExistence type="inferred from homology"/>
<evidence type="ECO:0000256" key="4">
    <source>
        <dbReference type="ARBA" id="ARBA00005056"/>
    </source>
</evidence>
<evidence type="ECO:0000256" key="27">
    <source>
        <dbReference type="ARBA" id="ARBA00049031"/>
    </source>
</evidence>
<dbReference type="Pfam" id="PF03447">
    <property type="entry name" value="NAD_binding_3"/>
    <property type="match status" value="1"/>
</dbReference>
<gene>
    <name evidence="29" type="ORF">CLV25_10136</name>
</gene>
<evidence type="ECO:0000256" key="18">
    <source>
        <dbReference type="ARBA" id="ARBA00023002"/>
    </source>
</evidence>
<evidence type="ECO:0000256" key="10">
    <source>
        <dbReference type="ARBA" id="ARBA00022605"/>
    </source>
</evidence>
<dbReference type="UniPathway" id="UPA00034">
    <property type="reaction ID" value="UER00015"/>
</dbReference>
<dbReference type="GO" id="GO:0009089">
    <property type="term" value="P:lysine biosynthetic process via diaminopimelate"/>
    <property type="evidence" value="ECO:0007669"/>
    <property type="project" value="UniProtKB-UniPathway"/>
</dbReference>
<keyword evidence="30" id="KW-1185">Reference proteome</keyword>
<dbReference type="CDD" id="cd04921">
    <property type="entry name" value="ACT_AKi-HSDH-ThrA-like_1"/>
    <property type="match status" value="1"/>
</dbReference>
<evidence type="ECO:0000256" key="17">
    <source>
        <dbReference type="ARBA" id="ARBA00022857"/>
    </source>
</evidence>
<dbReference type="GO" id="GO:0009088">
    <property type="term" value="P:threonine biosynthetic process"/>
    <property type="evidence" value="ECO:0007669"/>
    <property type="project" value="UniProtKB-UniPathway"/>
</dbReference>
<comment type="pathway">
    <text evidence="2">Amino-acid biosynthesis; L-lysine biosynthesis via DAP pathway; (S)-tetrahydrodipicolinate from L-aspartate: step 1/4.</text>
</comment>
<dbReference type="PIRSF" id="PIRSF000727">
    <property type="entry name" value="ThrA"/>
    <property type="match status" value="1"/>
</dbReference>
<evidence type="ECO:0000256" key="2">
    <source>
        <dbReference type="ARBA" id="ARBA00004766"/>
    </source>
</evidence>
<dbReference type="InterPro" id="IPR001048">
    <property type="entry name" value="Asp/Glu/Uridylate_kinase"/>
</dbReference>
<evidence type="ECO:0000256" key="9">
    <source>
        <dbReference type="ARBA" id="ARBA00011881"/>
    </source>
</evidence>
<evidence type="ECO:0000256" key="12">
    <source>
        <dbReference type="ARBA" id="ARBA00022697"/>
    </source>
</evidence>
<keyword evidence="16" id="KW-0067">ATP-binding</keyword>
<keyword evidence="13" id="KW-0479">Metal-binding</keyword>
<keyword evidence="11" id="KW-0808">Transferase</keyword>
<evidence type="ECO:0000256" key="25">
    <source>
        <dbReference type="ARBA" id="ARBA00048561"/>
    </source>
</evidence>
<feature type="domain" description="ACT" evidence="28">
    <location>
        <begin position="400"/>
        <end position="478"/>
    </location>
</feature>
<dbReference type="GO" id="GO:0009086">
    <property type="term" value="P:methionine biosynthetic process"/>
    <property type="evidence" value="ECO:0007669"/>
    <property type="project" value="UniProtKB-KW"/>
</dbReference>
<keyword evidence="18" id="KW-0560">Oxidoreductase</keyword>
<dbReference type="PROSITE" id="PS01042">
    <property type="entry name" value="HOMOSER_DHGENASE"/>
    <property type="match status" value="1"/>
</dbReference>
<dbReference type="GO" id="GO:0005524">
    <property type="term" value="F:ATP binding"/>
    <property type="evidence" value="ECO:0007669"/>
    <property type="project" value="UniProtKB-KW"/>
</dbReference>
<dbReference type="PANTHER" id="PTHR43070">
    <property type="match status" value="1"/>
</dbReference>
<dbReference type="Pfam" id="PF00696">
    <property type="entry name" value="AA_kinase"/>
    <property type="match status" value="1"/>
</dbReference>
<evidence type="ECO:0000256" key="7">
    <source>
        <dbReference type="ARBA" id="ARBA00007952"/>
    </source>
</evidence>
<comment type="catalytic activity">
    <reaction evidence="25">
        <text>L-aspartate + ATP = 4-phospho-L-aspartate + ADP</text>
        <dbReference type="Rhea" id="RHEA:23776"/>
        <dbReference type="ChEBI" id="CHEBI:29991"/>
        <dbReference type="ChEBI" id="CHEBI:30616"/>
        <dbReference type="ChEBI" id="CHEBI:57535"/>
        <dbReference type="ChEBI" id="CHEBI:456216"/>
        <dbReference type="EC" id="2.7.2.4"/>
    </reaction>
    <physiologicalReaction direction="left-to-right" evidence="25">
        <dbReference type="Rhea" id="RHEA:23777"/>
    </physiologicalReaction>
</comment>
<evidence type="ECO:0000256" key="5">
    <source>
        <dbReference type="ARBA" id="ARBA00005062"/>
    </source>
</evidence>
<comment type="similarity">
    <text evidence="8">In the N-terminal section; belongs to the aspartokinase family.</text>
</comment>
<evidence type="ECO:0000256" key="6">
    <source>
        <dbReference type="ARBA" id="ARBA00005139"/>
    </source>
</evidence>
<dbReference type="CDD" id="cd04922">
    <property type="entry name" value="ACT_AKi-HSDH-ThrA_2"/>
    <property type="match status" value="1"/>
</dbReference>
<comment type="caution">
    <text evidence="29">The sequence shown here is derived from an EMBL/GenBank/DDBJ whole genome shotgun (WGS) entry which is preliminary data.</text>
</comment>
<evidence type="ECO:0000256" key="3">
    <source>
        <dbReference type="ARBA" id="ARBA00004986"/>
    </source>
</evidence>
<dbReference type="Proteomes" id="UP000294830">
    <property type="component" value="Unassembled WGS sequence"/>
</dbReference>
<evidence type="ECO:0000256" key="22">
    <source>
        <dbReference type="ARBA" id="ARBA00023167"/>
    </source>
</evidence>
<dbReference type="NCBIfam" id="NF006959">
    <property type="entry name" value="PRK09436.1"/>
    <property type="match status" value="1"/>
</dbReference>
<dbReference type="PANTHER" id="PTHR43070:SF5">
    <property type="entry name" value="HOMOSERINE DEHYDROGENASE"/>
    <property type="match status" value="1"/>
</dbReference>
<comment type="pathway">
    <text evidence="6">Amino-acid biosynthesis; L-threonine biosynthesis; L-threonine from L-aspartate: step 1/5.</text>
</comment>
<dbReference type="SUPFAM" id="SSF53633">
    <property type="entry name" value="Carbamate kinase-like"/>
    <property type="match status" value="1"/>
</dbReference>
<dbReference type="Pfam" id="PF00742">
    <property type="entry name" value="Homoserine_dh"/>
    <property type="match status" value="1"/>
</dbReference>
<dbReference type="InterPro" id="IPR002912">
    <property type="entry name" value="ACT_dom"/>
</dbReference>
<dbReference type="Gene3D" id="1.20.120.1320">
    <property type="entry name" value="Aspartokinase, catalytic domain"/>
    <property type="match status" value="1"/>
</dbReference>
<dbReference type="GO" id="GO:0046872">
    <property type="term" value="F:metal ion binding"/>
    <property type="evidence" value="ECO:0007669"/>
    <property type="project" value="UniProtKB-KW"/>
</dbReference>
<comment type="function">
    <text evidence="24">Bifunctional aspartate kinase and homoserine dehydrogenase that catalyzes the first and the third steps toward the synthesis of lysine, methionine and threonine from aspartate.</text>
</comment>
<name>A0A4R2EW01_9BACT</name>
<dbReference type="EMBL" id="SLWB01000001">
    <property type="protein sequence ID" value="TCN72818.1"/>
    <property type="molecule type" value="Genomic_DNA"/>
</dbReference>
<evidence type="ECO:0000256" key="20">
    <source>
        <dbReference type="ARBA" id="ARBA00023053"/>
    </source>
</evidence>
<dbReference type="InterPro" id="IPR001341">
    <property type="entry name" value="Asp_kinase"/>
</dbReference>
<evidence type="ECO:0000313" key="30">
    <source>
        <dbReference type="Proteomes" id="UP000294830"/>
    </source>
</evidence>
<comment type="subunit">
    <text evidence="9">Homotetramer.</text>
</comment>
<keyword evidence="12" id="KW-0791">Threonine biosynthesis</keyword>
<dbReference type="Gene3D" id="3.30.360.10">
    <property type="entry name" value="Dihydrodipicolinate Reductase, domain 2"/>
    <property type="match status" value="1"/>
</dbReference>
<evidence type="ECO:0000256" key="11">
    <source>
        <dbReference type="ARBA" id="ARBA00022679"/>
    </source>
</evidence>
<organism evidence="29 30">
    <name type="scientific">Acetobacteroides hydrogenigenes</name>
    <dbReference type="NCBI Taxonomy" id="979970"/>
    <lineage>
        <taxon>Bacteria</taxon>
        <taxon>Pseudomonadati</taxon>
        <taxon>Bacteroidota</taxon>
        <taxon>Bacteroidia</taxon>
        <taxon>Bacteroidales</taxon>
        <taxon>Rikenellaceae</taxon>
        <taxon>Acetobacteroides</taxon>
    </lineage>
</organism>
<reference evidence="29 30" key="1">
    <citation type="submission" date="2019-03" db="EMBL/GenBank/DDBJ databases">
        <title>Genomic Encyclopedia of Archaeal and Bacterial Type Strains, Phase II (KMG-II): from individual species to whole genera.</title>
        <authorList>
            <person name="Goeker M."/>
        </authorList>
    </citation>
    <scope>NUCLEOTIDE SEQUENCE [LARGE SCALE GENOMIC DNA]</scope>
    <source>
        <strain evidence="29 30">RL-C</strain>
    </source>
</reference>
<dbReference type="InterPro" id="IPR054352">
    <property type="entry name" value="ACT_Aspartokinase"/>
</dbReference>
<keyword evidence="21" id="KW-0457">Lysine biosynthesis</keyword>
<evidence type="ECO:0000256" key="23">
    <source>
        <dbReference type="ARBA" id="ARBA00023268"/>
    </source>
</evidence>
<comment type="pathway">
    <text evidence="5">Amino-acid biosynthesis; L-methionine biosynthesis via de novo pathway; L-homoserine from L-aspartate: step 3/3.</text>
</comment>
<dbReference type="Gene3D" id="3.40.1160.10">
    <property type="entry name" value="Acetylglutamate kinase-like"/>
    <property type="match status" value="1"/>
</dbReference>
<dbReference type="Gene3D" id="3.30.2130.10">
    <property type="entry name" value="VC0802-like"/>
    <property type="match status" value="2"/>
</dbReference>
<protein>
    <submittedName>
        <fullName evidence="29">Aspartate kinase</fullName>
    </submittedName>
</protein>
<dbReference type="RefSeq" id="WP_131837609.1">
    <property type="nucleotide sequence ID" value="NZ_SLWB01000001.1"/>
</dbReference>
<evidence type="ECO:0000256" key="24">
    <source>
        <dbReference type="ARBA" id="ARBA00044938"/>
    </source>
</evidence>
<dbReference type="SUPFAM" id="SSF51735">
    <property type="entry name" value="NAD(P)-binding Rossmann-fold domains"/>
    <property type="match status" value="1"/>
</dbReference>
<dbReference type="SUPFAM" id="SSF55021">
    <property type="entry name" value="ACT-like"/>
    <property type="match status" value="2"/>
</dbReference>
<dbReference type="InterPro" id="IPR036291">
    <property type="entry name" value="NAD(P)-bd_dom_sf"/>
</dbReference>
<evidence type="ECO:0000256" key="26">
    <source>
        <dbReference type="ARBA" id="ARBA00048841"/>
    </source>
</evidence>
<evidence type="ECO:0000259" key="28">
    <source>
        <dbReference type="PROSITE" id="PS51671"/>
    </source>
</evidence>
<dbReference type="InterPro" id="IPR049638">
    <property type="entry name" value="AK-HD"/>
</dbReference>
<evidence type="ECO:0000256" key="1">
    <source>
        <dbReference type="ARBA" id="ARBA00001920"/>
    </source>
</evidence>
<dbReference type="PROSITE" id="PS51671">
    <property type="entry name" value="ACT"/>
    <property type="match status" value="1"/>
</dbReference>
<dbReference type="FunFam" id="3.30.2130.10:FF:000001">
    <property type="entry name" value="Bifunctional aspartokinase/homoserine dehydrogenase"/>
    <property type="match status" value="1"/>
</dbReference>
<dbReference type="Pfam" id="PF22468">
    <property type="entry name" value="ACT_9"/>
    <property type="match status" value="2"/>
</dbReference>
<dbReference type="NCBIfam" id="TIGR00657">
    <property type="entry name" value="asp_kinases"/>
    <property type="match status" value="1"/>
</dbReference>
<keyword evidence="15 29" id="KW-0418">Kinase</keyword>
<evidence type="ECO:0000256" key="15">
    <source>
        <dbReference type="ARBA" id="ARBA00022777"/>
    </source>
</evidence>
<keyword evidence="23" id="KW-0511">Multifunctional enzyme</keyword>
<dbReference type="UniPathway" id="UPA00050">
    <property type="reaction ID" value="UER00063"/>
</dbReference>
<evidence type="ECO:0000256" key="16">
    <source>
        <dbReference type="ARBA" id="ARBA00022840"/>
    </source>
</evidence>
<dbReference type="PROSITE" id="PS00324">
    <property type="entry name" value="ASPARTOKINASE"/>
    <property type="match status" value="1"/>
</dbReference>
<evidence type="ECO:0000256" key="21">
    <source>
        <dbReference type="ARBA" id="ARBA00023154"/>
    </source>
</evidence>
<comment type="cofactor">
    <cofactor evidence="1">
        <name>a metal cation</name>
        <dbReference type="ChEBI" id="CHEBI:25213"/>
    </cofactor>
</comment>
<dbReference type="InterPro" id="IPR045865">
    <property type="entry name" value="ACT-like_dom_sf"/>
</dbReference>
<dbReference type="InterPro" id="IPR011147">
    <property type="entry name" value="Bifunc_Aspkin/hSer_DH"/>
</dbReference>
<keyword evidence="20" id="KW-0915">Sodium</keyword>
<comment type="catalytic activity">
    <reaction evidence="26">
        <text>L-homoserine + NADP(+) = L-aspartate 4-semialdehyde + NADPH + H(+)</text>
        <dbReference type="Rhea" id="RHEA:15761"/>
        <dbReference type="ChEBI" id="CHEBI:15378"/>
        <dbReference type="ChEBI" id="CHEBI:57476"/>
        <dbReference type="ChEBI" id="CHEBI:57783"/>
        <dbReference type="ChEBI" id="CHEBI:58349"/>
        <dbReference type="ChEBI" id="CHEBI:537519"/>
        <dbReference type="EC" id="1.1.1.3"/>
    </reaction>
    <physiologicalReaction direction="right-to-left" evidence="26">
        <dbReference type="Rhea" id="RHEA:15763"/>
    </physiologicalReaction>
</comment>
<evidence type="ECO:0000256" key="13">
    <source>
        <dbReference type="ARBA" id="ARBA00022723"/>
    </source>
</evidence>
<comment type="pathway">
    <text evidence="4">Amino-acid biosynthesis; L-threonine biosynthesis; L-threonine from L-aspartate: step 3/5.</text>
</comment>
<evidence type="ECO:0000256" key="8">
    <source>
        <dbReference type="ARBA" id="ARBA00010046"/>
    </source>
</evidence>
<keyword evidence="19" id="KW-0520">NAD</keyword>
<dbReference type="GO" id="GO:0004412">
    <property type="term" value="F:homoserine dehydrogenase activity"/>
    <property type="evidence" value="ECO:0007669"/>
    <property type="project" value="UniProtKB-EC"/>
</dbReference>
<dbReference type="OrthoDB" id="9799110at2"/>
<keyword evidence="14" id="KW-0547">Nucleotide-binding</keyword>
<sequence length="814" mass="88838">MRVLKFGGSSVATPQSVEAVLSIVKQSAEKRPIAFVVSAMGGITDMLLMAGRLATVQSEEYKQIIAEIENRFLEYVRHMLPITTQSATLSMVKQQINTIEEICNGVFVLQEMSPRTSDRLVSFGELITSRIISAKMEADGIPHAWIDSRELIKTNSKFGHAAVSFSATNRLIRKCFEASTERIAILPGFVASDDFGNTTTLGRGGSDYTAAILAAALSASRLEIWTDVSGMMTADPRQVRNAKPIESISYQEAMELSHFGAKVLYPPTVQPVMRKKIPLWIKNTFAPADHGTLITDSAHDGSEKISGLSSISSIALLSLEGAGMVGIPGFSKRLFAALAGEGVNVILITQGSSEHSICVAISESDEYRAVNAVNQAFHSEIAEGVVYPIKSERDFSVVALVGNSMVNQPGISGRMFGALGRNGINVRAIAQGSSERNISTVISTSDLRKALNVLHESFFETSYKQINLFVVGVGNVGSRLIEQLRHQQEYLQEQLKLQVRVIGVANSRQMHFDEDGICLDSWKEKLSVGSAMNLEKFIEVAVGMNKRNSIFVDNTGSHVIAKTYKSFLKRSISVVTCNKIACSSAYSEYSELKSLARKFNAQFLFETNVGAGLPVINTLNDLLRSGDRVSSIQAVLSGTLNFVFNKYDGTRTFAEVVQQAQDEGYTEPDPRLDLSGTDVMRKILILARESGRVLEMEQIKNAEFLPESCMEGDIASFYGEVAKHEAHFKELLEKAQVEGKRLKYIATLKGDKASVGLQAVSPTSDFYNLDGKDNAVLFFTDRYKEQPLVVKGAGAGAEVTASGIFSDIIRAARV</sequence>
<comment type="similarity">
    <text evidence="7">In the C-terminal section; belongs to the homoserine dehydrogenase family.</text>
</comment>
<comment type="pathway">
    <text evidence="3">Amino-acid biosynthesis; L-methionine biosynthesis via de novo pathway; L-homoserine from L-aspartate: step 1/3.</text>
</comment>
<dbReference type="GO" id="GO:0009090">
    <property type="term" value="P:homoserine biosynthetic process"/>
    <property type="evidence" value="ECO:0007669"/>
    <property type="project" value="UniProtKB-ARBA"/>
</dbReference>
<dbReference type="GO" id="GO:0004072">
    <property type="term" value="F:aspartate kinase activity"/>
    <property type="evidence" value="ECO:0007669"/>
    <property type="project" value="UniProtKB-EC"/>
</dbReference>
<dbReference type="InterPro" id="IPR001342">
    <property type="entry name" value="HDH_cat"/>
</dbReference>
<accession>A0A4R2EW01</accession>
<dbReference type="Gene3D" id="3.40.50.720">
    <property type="entry name" value="NAD(P)-binding Rossmann-like Domain"/>
    <property type="match status" value="1"/>
</dbReference>
<dbReference type="InterPro" id="IPR042199">
    <property type="entry name" value="AsparK_Bifunc_asparK/hSer_DH"/>
</dbReference>
<evidence type="ECO:0000256" key="14">
    <source>
        <dbReference type="ARBA" id="ARBA00022741"/>
    </source>
</evidence>